<organism evidence="2 3">
    <name type="scientific">Porphyra umbilicalis</name>
    <name type="common">Purple laver</name>
    <name type="synonym">Red alga</name>
    <dbReference type="NCBI Taxonomy" id="2786"/>
    <lineage>
        <taxon>Eukaryota</taxon>
        <taxon>Rhodophyta</taxon>
        <taxon>Bangiophyceae</taxon>
        <taxon>Bangiales</taxon>
        <taxon>Bangiaceae</taxon>
        <taxon>Porphyra</taxon>
    </lineage>
</organism>
<dbReference type="PROSITE" id="PS50994">
    <property type="entry name" value="INTEGRASE"/>
    <property type="match status" value="1"/>
</dbReference>
<dbReference type="InterPro" id="IPR036397">
    <property type="entry name" value="RNaseH_sf"/>
</dbReference>
<evidence type="ECO:0000259" key="1">
    <source>
        <dbReference type="PROSITE" id="PS50994"/>
    </source>
</evidence>
<dbReference type="AlphaFoldDB" id="A0A1X6PEM6"/>
<accession>A0A1X6PEM6</accession>
<dbReference type="Gene3D" id="3.30.420.10">
    <property type="entry name" value="Ribonuclease H-like superfamily/Ribonuclease H"/>
    <property type="match status" value="1"/>
</dbReference>
<dbReference type="Proteomes" id="UP000218209">
    <property type="component" value="Unassembled WGS sequence"/>
</dbReference>
<keyword evidence="3" id="KW-1185">Reference proteome</keyword>
<proteinExistence type="predicted"/>
<evidence type="ECO:0000313" key="2">
    <source>
        <dbReference type="EMBL" id="OSX79186.1"/>
    </source>
</evidence>
<dbReference type="InterPro" id="IPR001584">
    <property type="entry name" value="Integrase_cat-core"/>
</dbReference>
<dbReference type="SUPFAM" id="SSF53098">
    <property type="entry name" value="Ribonuclease H-like"/>
    <property type="match status" value="1"/>
</dbReference>
<protein>
    <recommendedName>
        <fullName evidence="1">Integrase catalytic domain-containing protein</fullName>
    </recommendedName>
</protein>
<evidence type="ECO:0000313" key="3">
    <source>
        <dbReference type="Proteomes" id="UP000218209"/>
    </source>
</evidence>
<dbReference type="GO" id="GO:0003676">
    <property type="term" value="F:nucleic acid binding"/>
    <property type="evidence" value="ECO:0007669"/>
    <property type="project" value="InterPro"/>
</dbReference>
<dbReference type="OrthoDB" id="4753111at2759"/>
<sequence length="705" mass="77028">MDVFQLSPDLPRVLDITDLDADWGQGRFVPSVRGGIIFATLYLVWFAIWGPPETVITDRGSENENDAVINALHSMGVHWRPVPTKAPWGIGRNERHHGLIRDVFVRIVAVTPGLAPNLSLAMAYKARNDAPRVHGVAPTTAVTRDHPRLIVGDNHHDDPTTAVRAASMQTERNTMERHSAADRLRGALFHPGTSFPFVIVGQQCHEINVFDSFECKATIPAAAVPPGEQVFDYLWRCDYKPDRGNGTPPTRARFCIVSDREWNKANDVPTSPVSSHRAVRATIAVAFILGWGVHTKDSLRAYLQSECLPKPVYVNAPPEADEPPSSVWAFSRPTYGKGNAGRHLHFLTQSKFLPITGIALSSAFDTVYCVPRRGSISSYVDDTSAAADPPFKTSVQTILKNYKTHTPDLGIIMFAGITATADADGMHCRGSPDIGALLPLDGPTPMTTPLSDPAALHSLTAQVLWVCRVARPDVLTSATHLVNCKDPTSFDALRANDTFTILTNRKVSLHFPRLDLASLRLSVYADYSGSTLSPVHMRQVGYLVLLTNDSHRCSLLHWASHRPHRVCRGSTAGELLALADAVAASLDVRQLLQELFSVRVPLDENTDSATAYELVTSFKDPADMSGKNVHYMLRRALLSGTIYEVNHVHGHHNSADALSKPTLARPPPNASLADELRTGRHHTAVVAHSTTAGYHDTPCPGVTFS</sequence>
<feature type="domain" description="Integrase catalytic" evidence="1">
    <location>
        <begin position="1"/>
        <end position="149"/>
    </location>
</feature>
<dbReference type="EMBL" id="KV918796">
    <property type="protein sequence ID" value="OSX79186.1"/>
    <property type="molecule type" value="Genomic_DNA"/>
</dbReference>
<dbReference type="InterPro" id="IPR012337">
    <property type="entry name" value="RNaseH-like_sf"/>
</dbReference>
<reference evidence="2 3" key="1">
    <citation type="submission" date="2017-03" db="EMBL/GenBank/DDBJ databases">
        <title>WGS assembly of Porphyra umbilicalis.</title>
        <authorList>
            <person name="Brawley S.H."/>
            <person name="Blouin N.A."/>
            <person name="Ficko-Blean E."/>
            <person name="Wheeler G.L."/>
            <person name="Lohr M."/>
            <person name="Goodson H.V."/>
            <person name="Jenkins J.W."/>
            <person name="Blaby-Haas C.E."/>
            <person name="Helliwell K.E."/>
            <person name="Chan C."/>
            <person name="Marriage T."/>
            <person name="Bhattacharya D."/>
            <person name="Klein A.S."/>
            <person name="Badis Y."/>
            <person name="Brodie J."/>
            <person name="Cao Y."/>
            <person name="Collen J."/>
            <person name="Dittami S.M."/>
            <person name="Gachon C.M."/>
            <person name="Green B.R."/>
            <person name="Karpowicz S."/>
            <person name="Kim J.W."/>
            <person name="Kudahl U."/>
            <person name="Lin S."/>
            <person name="Michel G."/>
            <person name="Mittag M."/>
            <person name="Olson B.J."/>
            <person name="Pangilinan J."/>
            <person name="Peng Y."/>
            <person name="Qiu H."/>
            <person name="Shu S."/>
            <person name="Singer J.T."/>
            <person name="Smith A.G."/>
            <person name="Sprecher B.N."/>
            <person name="Wagner V."/>
            <person name="Wang W."/>
            <person name="Wang Z.-Y."/>
            <person name="Yan J."/>
            <person name="Yarish C."/>
            <person name="Zoeuner-Riek S."/>
            <person name="Zhuang Y."/>
            <person name="Zou Y."/>
            <person name="Lindquist E.A."/>
            <person name="Grimwood J."/>
            <person name="Barry K."/>
            <person name="Rokhsar D.S."/>
            <person name="Schmutz J."/>
            <person name="Stiller J.W."/>
            <person name="Grossman A.R."/>
            <person name="Prochnik S.E."/>
        </authorList>
    </citation>
    <scope>NUCLEOTIDE SEQUENCE [LARGE SCALE GENOMIC DNA]</scope>
    <source>
        <strain evidence="2">4086291</strain>
    </source>
</reference>
<dbReference type="GO" id="GO:0015074">
    <property type="term" value="P:DNA integration"/>
    <property type="evidence" value="ECO:0007669"/>
    <property type="project" value="InterPro"/>
</dbReference>
<gene>
    <name evidence="2" type="ORF">BU14_0085s0037</name>
</gene>
<name>A0A1X6PEM6_PORUM</name>